<dbReference type="EMBL" id="AJWY01005241">
    <property type="protein sequence ID" value="EKC70166.1"/>
    <property type="molecule type" value="Genomic_DNA"/>
</dbReference>
<organism evidence="1">
    <name type="scientific">human gut metagenome</name>
    <dbReference type="NCBI Taxonomy" id="408170"/>
    <lineage>
        <taxon>unclassified sequences</taxon>
        <taxon>metagenomes</taxon>
        <taxon>organismal metagenomes</taxon>
    </lineage>
</organism>
<gene>
    <name evidence="1" type="ORF">LEA_07921</name>
</gene>
<accession>K1UF80</accession>
<proteinExistence type="predicted"/>
<protein>
    <submittedName>
        <fullName evidence="1">Uncharacterized protein</fullName>
    </submittedName>
</protein>
<name>K1UF80_9ZZZZ</name>
<reference evidence="1" key="1">
    <citation type="journal article" date="2013" name="Environ. Microbiol.">
        <title>Microbiota from the distal guts of lean and obese adolescents exhibit partial functional redundancy besides clear differences in community structure.</title>
        <authorList>
            <person name="Ferrer M."/>
            <person name="Ruiz A."/>
            <person name="Lanza F."/>
            <person name="Haange S.B."/>
            <person name="Oberbach A."/>
            <person name="Till H."/>
            <person name="Bargiela R."/>
            <person name="Campoy C."/>
            <person name="Segura M.T."/>
            <person name="Richter M."/>
            <person name="von Bergen M."/>
            <person name="Seifert J."/>
            <person name="Suarez A."/>
        </authorList>
    </citation>
    <scope>NUCLEOTIDE SEQUENCE</scope>
</reference>
<sequence>MARHNSTQALADKLQIPFIDFNTMSDQVSINWSTDTRDQGDHLNYFGAKK</sequence>
<comment type="caution">
    <text evidence="1">The sequence shown here is derived from an EMBL/GenBank/DDBJ whole genome shotgun (WGS) entry which is preliminary data.</text>
</comment>
<evidence type="ECO:0000313" key="1">
    <source>
        <dbReference type="EMBL" id="EKC70166.1"/>
    </source>
</evidence>
<dbReference type="AlphaFoldDB" id="K1UF80"/>